<dbReference type="AlphaFoldDB" id="A0A2W5YF53"/>
<dbReference type="PANTHER" id="PTHR33478:SF1">
    <property type="entry name" value="EXTRACELLULAR METALLOPROTEINASE MEP"/>
    <property type="match status" value="1"/>
</dbReference>
<comment type="caution">
    <text evidence="14">The sequence shown here is derived from an EMBL/GenBank/DDBJ whole genome shotgun (WGS) entry which is preliminary data.</text>
</comment>
<comment type="similarity">
    <text evidence="3">Belongs to the peptidase M36 family.</text>
</comment>
<feature type="domain" description="FTP" evidence="13">
    <location>
        <begin position="66"/>
        <end position="112"/>
    </location>
</feature>
<dbReference type="GO" id="GO:0006508">
    <property type="term" value="P:proteolysis"/>
    <property type="evidence" value="ECO:0007669"/>
    <property type="project" value="UniProtKB-KW"/>
</dbReference>
<comment type="cofactor">
    <cofactor evidence="1">
        <name>Zn(2+)</name>
        <dbReference type="ChEBI" id="CHEBI:29105"/>
    </cofactor>
</comment>
<feature type="region of interest" description="Disordered" evidence="12">
    <location>
        <begin position="323"/>
        <end position="344"/>
    </location>
</feature>
<evidence type="ECO:0000256" key="9">
    <source>
        <dbReference type="ARBA" id="ARBA00022833"/>
    </source>
</evidence>
<protein>
    <submittedName>
        <fullName evidence="14">Metalloprotease</fullName>
    </submittedName>
</protein>
<evidence type="ECO:0000259" key="13">
    <source>
        <dbReference type="Pfam" id="PF07504"/>
    </source>
</evidence>
<evidence type="ECO:0000256" key="3">
    <source>
        <dbReference type="ARBA" id="ARBA00006006"/>
    </source>
</evidence>
<keyword evidence="15" id="KW-1185">Reference proteome</keyword>
<keyword evidence="10 14" id="KW-0482">Metalloprotease</keyword>
<keyword evidence="11" id="KW-0865">Zymogen</keyword>
<reference evidence="14 15" key="1">
    <citation type="submission" date="2018-06" db="EMBL/GenBank/DDBJ databases">
        <title>Whole genome sequencing of a novel hydrocarbon degrading bacterial strain, PW21 isolated from oil contaminated produced water sample.</title>
        <authorList>
            <person name="Nagkirti P."/>
            <person name="Shaikh A."/>
            <person name="Gowdaman V."/>
            <person name="Engineer A.E."/>
            <person name="Dagar S."/>
            <person name="Dhakephalkar P.K."/>
        </authorList>
    </citation>
    <scope>NUCLEOTIDE SEQUENCE [LARGE SCALE GENOMIC DNA]</scope>
    <source>
        <strain evidence="14 15">PW21</strain>
    </source>
</reference>
<gene>
    <name evidence="14" type="ORF">DNL40_08955</name>
</gene>
<accession>A0A2W5YF53</accession>
<evidence type="ECO:0000256" key="7">
    <source>
        <dbReference type="ARBA" id="ARBA00022729"/>
    </source>
</evidence>
<evidence type="ECO:0000256" key="5">
    <source>
        <dbReference type="ARBA" id="ARBA00022670"/>
    </source>
</evidence>
<evidence type="ECO:0000256" key="11">
    <source>
        <dbReference type="ARBA" id="ARBA00023145"/>
    </source>
</evidence>
<comment type="subcellular location">
    <subcellularLocation>
        <location evidence="2">Secreted</location>
    </subcellularLocation>
</comment>
<keyword evidence="8" id="KW-0378">Hydrolase</keyword>
<dbReference type="InterPro" id="IPR050371">
    <property type="entry name" value="Fungal_virulence_M36"/>
</dbReference>
<dbReference type="Gene3D" id="3.50.30.30">
    <property type="match status" value="1"/>
</dbReference>
<dbReference type="RefSeq" id="WP_111250914.1">
    <property type="nucleotide sequence ID" value="NZ_QKWH01000005.1"/>
</dbReference>
<proteinExistence type="inferred from homology"/>
<evidence type="ECO:0000256" key="1">
    <source>
        <dbReference type="ARBA" id="ARBA00001947"/>
    </source>
</evidence>
<dbReference type="SUPFAM" id="SSF55486">
    <property type="entry name" value="Metalloproteases ('zincins'), catalytic domain"/>
    <property type="match status" value="1"/>
</dbReference>
<evidence type="ECO:0000256" key="10">
    <source>
        <dbReference type="ARBA" id="ARBA00023049"/>
    </source>
</evidence>
<evidence type="ECO:0000313" key="15">
    <source>
        <dbReference type="Proteomes" id="UP000248783"/>
    </source>
</evidence>
<dbReference type="Gene3D" id="3.10.170.10">
    <property type="match status" value="1"/>
</dbReference>
<dbReference type="GO" id="GO:0004222">
    <property type="term" value="F:metalloendopeptidase activity"/>
    <property type="evidence" value="ECO:0007669"/>
    <property type="project" value="InterPro"/>
</dbReference>
<evidence type="ECO:0000256" key="8">
    <source>
        <dbReference type="ARBA" id="ARBA00022801"/>
    </source>
</evidence>
<organism evidence="14 15">
    <name type="scientific">Xylanimonas oleitrophica</name>
    <dbReference type="NCBI Taxonomy" id="2607479"/>
    <lineage>
        <taxon>Bacteria</taxon>
        <taxon>Bacillati</taxon>
        <taxon>Actinomycetota</taxon>
        <taxon>Actinomycetes</taxon>
        <taxon>Micrococcales</taxon>
        <taxon>Promicromonosporaceae</taxon>
        <taxon>Xylanimonas</taxon>
    </lineage>
</organism>
<dbReference type="InterPro" id="IPR027268">
    <property type="entry name" value="Peptidase_M4/M1_CTD_sf"/>
</dbReference>
<keyword evidence="7" id="KW-0732">Signal</keyword>
<sequence>MPPHGRPRSRPLALALTGALGLTGVGLAVPGTAGAAPDSLDLDALAAEHVQQHAEDFGVTAADVADLGVLSSYESSHTGARHVNLLQHRDGLEVFGGHVTVTLTADGEVAYVGARLAPGVAAPTTRRAAEPAVDPVEAVEAAADELDLPEPTAPRVLGQRSADGETLVDGAGVSTEAIPARLGWQPTDGGLRLAWQLVIDDVSSESLWSAVVDASTGELLEAEDWTDHDHADDLQATLGRDVASSAASGTLLASALRSPQTVDDGSSYRVFGPPAESPYETGHDVVHNPADALASPFGWHDTDGAPGADHTITRGNNVHAYLDQDANNQPDAGGSPDGGPGLTFDFPVALGEHAQASREAAVTNLFFWNNVVHDIFYRYGFDEASGNFQANNYGRGGVAGDYVRAEAQDGNGVNNANFSTPAQDGGTPRMQMYVWPGNQFGAQNEVRVEGVGSFGASWARFTPPVTSEGVADLGLVVGGQGCTTAEYPGVQTGAWLAVVDGDTSACGYLQRVRVAESLGASGVVVVHPVADQAAPILSGSLADGMPGIPAVAVTAQDGAVIKDAVAAGHTVGALRKNPEHPGIRDGDFDAGIIFHEYGHGLSNRLTGGPGINCLSGQEQMGEGWSDYVALAALIDPELDHPEGPRGMGAYAVFNEDRTGAGIRPRPYSRNMEIQPFTYDSIKTGGWLDGGSLATPHGVGHGWASVLWDMTWDLIDRHGFNPNIYEAWDTGGNNLAYQLVIDGLKMQGCAPGFVTGRDAILAADRVLTGGENQCTLWSSFARRGLGYSAEQGSSASRDDNSEAFDTHPSCTRAFEGNVRPGPALNRANAGSTVPLQFRLEPGRGVDVLASGSPYSRQVSCETLATVDPASPTVTPRPVPVVAETPGNSRLTVNAQGRYQFPWKTDRAWAGTCRELVLTLDDGEQLRAYFQFPGRG</sequence>
<dbReference type="Pfam" id="PF02128">
    <property type="entry name" value="Peptidase_M36"/>
    <property type="match status" value="1"/>
</dbReference>
<evidence type="ECO:0000256" key="6">
    <source>
        <dbReference type="ARBA" id="ARBA00022723"/>
    </source>
</evidence>
<dbReference type="PANTHER" id="PTHR33478">
    <property type="entry name" value="EXTRACELLULAR METALLOPROTEINASE MEP"/>
    <property type="match status" value="1"/>
</dbReference>
<dbReference type="NCBIfam" id="NF038114">
    <property type="entry name" value="rightmost"/>
    <property type="match status" value="1"/>
</dbReference>
<dbReference type="EMBL" id="QKWH01000005">
    <property type="protein sequence ID" value="PZR53121.1"/>
    <property type="molecule type" value="Genomic_DNA"/>
</dbReference>
<evidence type="ECO:0000313" key="14">
    <source>
        <dbReference type="EMBL" id="PZR53121.1"/>
    </source>
</evidence>
<dbReference type="Proteomes" id="UP000248783">
    <property type="component" value="Unassembled WGS sequence"/>
</dbReference>
<dbReference type="Pfam" id="PF07504">
    <property type="entry name" value="FTP"/>
    <property type="match status" value="1"/>
</dbReference>
<evidence type="ECO:0000256" key="4">
    <source>
        <dbReference type="ARBA" id="ARBA00022525"/>
    </source>
</evidence>
<evidence type="ECO:0000256" key="2">
    <source>
        <dbReference type="ARBA" id="ARBA00004613"/>
    </source>
</evidence>
<dbReference type="Gene3D" id="1.10.390.10">
    <property type="entry name" value="Neutral Protease Domain 2"/>
    <property type="match status" value="1"/>
</dbReference>
<dbReference type="InterPro" id="IPR001842">
    <property type="entry name" value="Peptidase_M36"/>
</dbReference>
<dbReference type="GO" id="GO:0008270">
    <property type="term" value="F:zinc ion binding"/>
    <property type="evidence" value="ECO:0007669"/>
    <property type="project" value="InterPro"/>
</dbReference>
<name>A0A2W5YF53_9MICO</name>
<dbReference type="InterPro" id="IPR011096">
    <property type="entry name" value="FTP_domain"/>
</dbReference>
<keyword evidence="6" id="KW-0479">Metal-binding</keyword>
<keyword evidence="9" id="KW-0862">Zinc</keyword>
<evidence type="ECO:0000256" key="12">
    <source>
        <dbReference type="SAM" id="MobiDB-lite"/>
    </source>
</evidence>
<keyword evidence="4" id="KW-0964">Secreted</keyword>
<dbReference type="GO" id="GO:0005615">
    <property type="term" value="C:extracellular space"/>
    <property type="evidence" value="ECO:0007669"/>
    <property type="project" value="InterPro"/>
</dbReference>
<keyword evidence="5 14" id="KW-0645">Protease</keyword>
<dbReference type="CDD" id="cd09596">
    <property type="entry name" value="M36"/>
    <property type="match status" value="1"/>
</dbReference>